<evidence type="ECO:0008006" key="2">
    <source>
        <dbReference type="Google" id="ProtNLM"/>
    </source>
</evidence>
<reference evidence="1" key="1">
    <citation type="journal article" date="2014" name="Front. Microbiol.">
        <title>High frequency of phylogenetically diverse reductive dehalogenase-homologous genes in deep subseafloor sedimentary metagenomes.</title>
        <authorList>
            <person name="Kawai M."/>
            <person name="Futagami T."/>
            <person name="Toyoda A."/>
            <person name="Takaki Y."/>
            <person name="Nishi S."/>
            <person name="Hori S."/>
            <person name="Arai W."/>
            <person name="Tsubouchi T."/>
            <person name="Morono Y."/>
            <person name="Uchiyama I."/>
            <person name="Ito T."/>
            <person name="Fujiyama A."/>
            <person name="Inagaki F."/>
            <person name="Takami H."/>
        </authorList>
    </citation>
    <scope>NUCLEOTIDE SEQUENCE</scope>
    <source>
        <strain evidence="1">Expedition CK06-06</strain>
    </source>
</reference>
<proteinExistence type="predicted"/>
<dbReference type="EMBL" id="BARW01004324">
    <property type="protein sequence ID" value="GAI61872.1"/>
    <property type="molecule type" value="Genomic_DNA"/>
</dbReference>
<name>X1PZY8_9ZZZZ</name>
<dbReference type="InterPro" id="IPR043519">
    <property type="entry name" value="NT_sf"/>
</dbReference>
<evidence type="ECO:0000313" key="1">
    <source>
        <dbReference type="EMBL" id="GAI61872.1"/>
    </source>
</evidence>
<dbReference type="Gene3D" id="3.30.460.10">
    <property type="entry name" value="Beta Polymerase, domain 2"/>
    <property type="match status" value="1"/>
</dbReference>
<organism evidence="1">
    <name type="scientific">marine sediment metagenome</name>
    <dbReference type="NCBI Taxonomy" id="412755"/>
    <lineage>
        <taxon>unclassified sequences</taxon>
        <taxon>metagenomes</taxon>
        <taxon>ecological metagenomes</taxon>
    </lineage>
</organism>
<gene>
    <name evidence="1" type="ORF">S12H4_10221</name>
</gene>
<accession>X1PZY8</accession>
<dbReference type="AlphaFoldDB" id="X1PZY8"/>
<protein>
    <recommendedName>
        <fullName evidence="2">Polymerase beta nucleotidyltransferase domain-containing protein</fullName>
    </recommendedName>
</protein>
<feature type="non-terminal residue" evidence="1">
    <location>
        <position position="1"/>
    </location>
</feature>
<comment type="caution">
    <text evidence="1">The sequence shown here is derived from an EMBL/GenBank/DDBJ whole genome shotgun (WGS) entry which is preliminary data.</text>
</comment>
<sequence length="58" mass="6623">TRESRDIDIAVEGISPEDFFKYYGDLMLKLSKPIDVIDLSGRSKFIELIQQEGVLLYG</sequence>